<dbReference type="EMBL" id="BAABME010000114">
    <property type="protein sequence ID" value="GAA0139725.1"/>
    <property type="molecule type" value="Genomic_DNA"/>
</dbReference>
<evidence type="ECO:0000256" key="4">
    <source>
        <dbReference type="ARBA" id="ARBA00023136"/>
    </source>
</evidence>
<dbReference type="GO" id="GO:0031314">
    <property type="term" value="C:extrinsic component of mitochondrial inner membrane"/>
    <property type="evidence" value="ECO:0007669"/>
    <property type="project" value="UniProtKB-UniRule"/>
</dbReference>
<dbReference type="Proteomes" id="UP001454036">
    <property type="component" value="Unassembled WGS sequence"/>
</dbReference>
<comment type="function">
    <text evidence="6">Lyase that catalyzes the C1-decarboxylation of 4-hydroxy-3-methoxy-5-(all-trans-polyprenyl)benzoic acid into 2-methoxy-6-(all-trans-polyprenyl)phenol during ubiquinone biosynthesis.</text>
</comment>
<comment type="subunit">
    <text evidence="6">Component of a multi-subunit COQ enzyme complex.</text>
</comment>
<comment type="caution">
    <text evidence="7">The sequence shown here is derived from an EMBL/GenBank/DDBJ whole genome shotgun (WGS) entry which is preliminary data.</text>
</comment>
<feature type="binding site" evidence="6">
    <location>
        <position position="128"/>
    </location>
    <ligand>
        <name>Zn(2+)</name>
        <dbReference type="ChEBI" id="CHEBI:29105"/>
    </ligand>
</feature>
<dbReference type="PANTHER" id="PTHR12922">
    <property type="entry name" value="UBIQUINONE BIOSYNTHESIS PROTEIN"/>
    <property type="match status" value="1"/>
</dbReference>
<dbReference type="InterPro" id="IPR007715">
    <property type="entry name" value="Coq4"/>
</dbReference>
<keyword evidence="4 6" id="KW-0472">Membrane</keyword>
<comment type="similarity">
    <text evidence="6">Belongs to the COQ4 family.</text>
</comment>
<keyword evidence="5 6" id="KW-0456">Lyase</keyword>
<comment type="pathway">
    <text evidence="6">Cofactor biosynthesis; ubiquinone biosynthesis.</text>
</comment>
<feature type="binding site" evidence="6">
    <location>
        <position position="132"/>
    </location>
    <ligand>
        <name>Zn(2+)</name>
        <dbReference type="ChEBI" id="CHEBI:29105"/>
    </ligand>
</feature>
<dbReference type="InterPro" id="IPR027540">
    <property type="entry name" value="Coq4_euk"/>
</dbReference>
<dbReference type="EC" id="4.1.1.130" evidence="6"/>
<name>A0AAV3NK70_LITER</name>
<keyword evidence="1 6" id="KW-0831">Ubiquinone biosynthesis</keyword>
<feature type="binding site" evidence="6">
    <location>
        <position position="129"/>
    </location>
    <ligand>
        <name>Zn(2+)</name>
        <dbReference type="ChEBI" id="CHEBI:29105"/>
    </ligand>
</feature>
<keyword evidence="8" id="KW-1185">Reference proteome</keyword>
<keyword evidence="3 6" id="KW-0496">Mitochondrion</keyword>
<keyword evidence="6" id="KW-0862">Zinc</keyword>
<comment type="cofactor">
    <cofactor evidence="6">
        <name>Zn(2+)</name>
        <dbReference type="ChEBI" id="CHEBI:29105"/>
    </cofactor>
</comment>
<dbReference type="GO" id="GO:0120539">
    <property type="term" value="F:4-hydroxy-3-methoxy-5-polyprenylbenzoate decarboxylase activity"/>
    <property type="evidence" value="ECO:0007669"/>
    <property type="project" value="UniProtKB-EC"/>
</dbReference>
<evidence type="ECO:0000256" key="2">
    <source>
        <dbReference type="ARBA" id="ARBA00022792"/>
    </source>
</evidence>
<protein>
    <recommendedName>
        <fullName evidence="6">Ubiquinone biosynthesis protein COQ4 homolog, mitochondrial</fullName>
    </recommendedName>
    <alternativeName>
        <fullName evidence="6">4-hydroxy-3-methoxy-5-polyprenylbenzoate decarboxylase</fullName>
        <ecNumber evidence="6">4.1.1.130</ecNumber>
    </alternativeName>
    <alternativeName>
        <fullName evidence="6">Coenzyme Q biosynthesis protein 4 homolog</fullName>
    </alternativeName>
</protein>
<evidence type="ECO:0000313" key="7">
    <source>
        <dbReference type="EMBL" id="GAA0139725.1"/>
    </source>
</evidence>
<sequence length="229" mass="26234">MAMMEAARIPLNGWQRKAVTVGSMVGALLDPGRADLVHALAETTGQQAFVATLQRMKNNPEGMEVLRDRPRVISSTIQHLYDLPSNTFGGTYAKFMRQRNFSPDDRTPVRFCESDDLAYVVMRSREAHDIWHSLFNLKTNLIGETALKLIEFEQMHIVMGAMAFVGGTLRFNKKQRDLFNSHYFRWAIRAGLQATDLMCVYYEKYWEVDVEEVRQRWGIVPAPPPPEHG</sequence>
<comment type="subcellular location">
    <subcellularLocation>
        <location evidence="6">Mitochondrion inner membrane</location>
        <topology evidence="6">Peripheral membrane protein</topology>
        <orientation evidence="6">Matrix side</orientation>
    </subcellularLocation>
</comment>
<gene>
    <name evidence="7" type="ORF">LIER_01213</name>
</gene>
<accession>A0AAV3NK70</accession>
<evidence type="ECO:0000313" key="8">
    <source>
        <dbReference type="Proteomes" id="UP001454036"/>
    </source>
</evidence>
<feature type="binding site" evidence="6">
    <location>
        <position position="144"/>
    </location>
    <ligand>
        <name>Zn(2+)</name>
        <dbReference type="ChEBI" id="CHEBI:29105"/>
    </ligand>
</feature>
<dbReference type="AlphaFoldDB" id="A0AAV3NK70"/>
<comment type="catalytic activity">
    <reaction evidence="6">
        <text>a 4-hydroxy-3-methoxy-5-(all-trans-polyprenyl)benzoate + H(+) = a 2-methoxy-6-(all-trans-polyprenyl)phenol + CO2</text>
        <dbReference type="Rhea" id="RHEA:81179"/>
        <dbReference type="Rhea" id="RHEA-COMP:9551"/>
        <dbReference type="Rhea" id="RHEA-COMP:10931"/>
        <dbReference type="ChEBI" id="CHEBI:15378"/>
        <dbReference type="ChEBI" id="CHEBI:16526"/>
        <dbReference type="ChEBI" id="CHEBI:62731"/>
        <dbReference type="ChEBI" id="CHEBI:84443"/>
        <dbReference type="EC" id="4.1.1.130"/>
    </reaction>
</comment>
<keyword evidence="6" id="KW-0479">Metal-binding</keyword>
<evidence type="ECO:0000256" key="5">
    <source>
        <dbReference type="ARBA" id="ARBA00023239"/>
    </source>
</evidence>
<organism evidence="7 8">
    <name type="scientific">Lithospermum erythrorhizon</name>
    <name type="common">Purple gromwell</name>
    <name type="synonym">Lithospermum officinale var. erythrorhizon</name>
    <dbReference type="NCBI Taxonomy" id="34254"/>
    <lineage>
        <taxon>Eukaryota</taxon>
        <taxon>Viridiplantae</taxon>
        <taxon>Streptophyta</taxon>
        <taxon>Embryophyta</taxon>
        <taxon>Tracheophyta</taxon>
        <taxon>Spermatophyta</taxon>
        <taxon>Magnoliopsida</taxon>
        <taxon>eudicotyledons</taxon>
        <taxon>Gunneridae</taxon>
        <taxon>Pentapetalae</taxon>
        <taxon>asterids</taxon>
        <taxon>lamiids</taxon>
        <taxon>Boraginales</taxon>
        <taxon>Boraginaceae</taxon>
        <taxon>Boraginoideae</taxon>
        <taxon>Lithospermeae</taxon>
        <taxon>Lithospermum</taxon>
    </lineage>
</organism>
<dbReference type="HAMAP" id="MF_03111">
    <property type="entry name" value="Coq4"/>
    <property type="match status" value="1"/>
</dbReference>
<dbReference type="Pfam" id="PF05019">
    <property type="entry name" value="Coq4"/>
    <property type="match status" value="1"/>
</dbReference>
<evidence type="ECO:0000256" key="1">
    <source>
        <dbReference type="ARBA" id="ARBA00022688"/>
    </source>
</evidence>
<evidence type="ECO:0000256" key="6">
    <source>
        <dbReference type="HAMAP-Rule" id="MF_03111"/>
    </source>
</evidence>
<proteinExistence type="inferred from homology"/>
<dbReference type="PANTHER" id="PTHR12922:SF7">
    <property type="entry name" value="UBIQUINONE BIOSYNTHESIS PROTEIN COQ4 HOMOLOG, MITOCHONDRIAL"/>
    <property type="match status" value="1"/>
</dbReference>
<reference evidence="7 8" key="1">
    <citation type="submission" date="2024-01" db="EMBL/GenBank/DDBJ databases">
        <title>The complete chloroplast genome sequence of Lithospermum erythrorhizon: insights into the phylogenetic relationship among Boraginaceae species and the maternal lineages of purple gromwells.</title>
        <authorList>
            <person name="Okada T."/>
            <person name="Watanabe K."/>
        </authorList>
    </citation>
    <scope>NUCLEOTIDE SEQUENCE [LARGE SCALE GENOMIC DNA]</scope>
</reference>
<dbReference type="GO" id="GO:0008270">
    <property type="term" value="F:zinc ion binding"/>
    <property type="evidence" value="ECO:0007669"/>
    <property type="project" value="UniProtKB-UniRule"/>
</dbReference>
<keyword evidence="2 6" id="KW-0999">Mitochondrion inner membrane</keyword>
<evidence type="ECO:0000256" key="3">
    <source>
        <dbReference type="ARBA" id="ARBA00023128"/>
    </source>
</evidence>